<evidence type="ECO:0000313" key="2">
    <source>
        <dbReference type="Proteomes" id="UP000292564"/>
    </source>
</evidence>
<organism evidence="1 2">
    <name type="scientific">Krasilnikovia cinnamomea</name>
    <dbReference type="NCBI Taxonomy" id="349313"/>
    <lineage>
        <taxon>Bacteria</taxon>
        <taxon>Bacillati</taxon>
        <taxon>Actinomycetota</taxon>
        <taxon>Actinomycetes</taxon>
        <taxon>Micromonosporales</taxon>
        <taxon>Micromonosporaceae</taxon>
        <taxon>Krasilnikovia</taxon>
    </lineage>
</organism>
<dbReference type="RefSeq" id="WP_130509208.1">
    <property type="nucleotide sequence ID" value="NZ_SHKY01000001.1"/>
</dbReference>
<dbReference type="EMBL" id="SHKY01000001">
    <property type="protein sequence ID" value="RZU50246.1"/>
    <property type="molecule type" value="Genomic_DNA"/>
</dbReference>
<comment type="caution">
    <text evidence="1">The sequence shown here is derived from an EMBL/GenBank/DDBJ whole genome shotgun (WGS) entry which is preliminary data.</text>
</comment>
<accession>A0A4V6MG38</accession>
<dbReference type="Proteomes" id="UP000292564">
    <property type="component" value="Unassembled WGS sequence"/>
</dbReference>
<sequence length="137" mass="14952">MIPEEDRPPAWLADYGAIEADIQAMEDFATGLAKEVDSGYGPHLDLVTASMLTPLPGAPNFPELQAFLTHHHEVQSVTYSNTYNFRDGTGQFADAAKTISHEYRGSDAFSRARVNDVDRAFDAAQPSPELENGTVLP</sequence>
<protein>
    <submittedName>
        <fullName evidence="1">Uncharacterized protein</fullName>
    </submittedName>
</protein>
<proteinExistence type="predicted"/>
<evidence type="ECO:0000313" key="1">
    <source>
        <dbReference type="EMBL" id="RZU50246.1"/>
    </source>
</evidence>
<dbReference type="OrthoDB" id="3381875at2"/>
<name>A0A4V6MG38_9ACTN</name>
<dbReference type="AlphaFoldDB" id="A0A4V6MG38"/>
<reference evidence="1 2" key="1">
    <citation type="submission" date="2019-02" db="EMBL/GenBank/DDBJ databases">
        <title>Sequencing the genomes of 1000 actinobacteria strains.</title>
        <authorList>
            <person name="Klenk H.-P."/>
        </authorList>
    </citation>
    <scope>NUCLEOTIDE SEQUENCE [LARGE SCALE GENOMIC DNA]</scope>
    <source>
        <strain evidence="1 2">DSM 45162</strain>
    </source>
</reference>
<gene>
    <name evidence="1" type="ORF">EV385_2012</name>
</gene>
<keyword evidence="2" id="KW-1185">Reference proteome</keyword>